<dbReference type="EMBL" id="PHRG01000002">
    <property type="protein sequence ID" value="PJO76032.1"/>
    <property type="molecule type" value="Genomic_DNA"/>
</dbReference>
<evidence type="ECO:0000313" key="2">
    <source>
        <dbReference type="Proteomes" id="UP000243446"/>
    </source>
</evidence>
<organism evidence="1 2">
    <name type="scientific">Acinetobacter pseudolwoffii</name>
    <dbReference type="NCBI Taxonomy" id="2053287"/>
    <lineage>
        <taxon>Bacteria</taxon>
        <taxon>Pseudomonadati</taxon>
        <taxon>Pseudomonadota</taxon>
        <taxon>Gammaproteobacteria</taxon>
        <taxon>Moraxellales</taxon>
        <taxon>Moraxellaceae</taxon>
        <taxon>Acinetobacter</taxon>
    </lineage>
</organism>
<gene>
    <name evidence="1" type="ORF">CWI32_06650</name>
</gene>
<dbReference type="GeneID" id="97176014"/>
<sequence>MSEPEYSGKPLAYLDQNILDLFSEYKEKPMLSRDSDFFRYLKEEVQAVYSPITLEEIYRSVIKGKSSKYCVEFLDILRELNAHYIALTTDEHGTLTNTIFRSWDDPLVHFNNYIENNFLNKMINPSTKNLFALYGGVKDFKTFEYEQIEAFDNLLLFLEKSLSDLKNSTYKDDYLLSEIEKFKVKIPNLMNQRDEYKLYIQRSVRHLEESNKEKSPHKFLRESLNINHDNLQKIKLPNALNQIWKLLQENNPELENNELDDFFQLKNLIGSGQEYYIFQKVNQIYTILNLIGYYQDEGLHKEKRFIASFSDMSHASYGCFCEYLITRDEAFAQKTNVAYEYLNIATQVFWLKLK</sequence>
<dbReference type="RefSeq" id="WP_100534914.1">
    <property type="nucleotide sequence ID" value="NZ_JBHRWM010000001.1"/>
</dbReference>
<name>A0A2H9YTQ9_9GAMM</name>
<reference evidence="1 2" key="1">
    <citation type="submission" date="2017-11" db="EMBL/GenBank/DDBJ databases">
        <title>Revising the taxonomy of the Acinetobacter lwoffii group: the description of Acinetobacter pseudolwoffii sp. nov. and emended description of Acinetobacter lwoffii.</title>
        <authorList>
            <person name="Nemec A."/>
            <person name="Radolfova-Krizova L."/>
        </authorList>
    </citation>
    <scope>NUCLEOTIDE SEQUENCE [LARGE SCALE GENOMIC DNA]</scope>
    <source>
        <strain evidence="1 2">ANC 5044</strain>
    </source>
</reference>
<comment type="caution">
    <text evidence="1">The sequence shown here is derived from an EMBL/GenBank/DDBJ whole genome shotgun (WGS) entry which is preliminary data.</text>
</comment>
<dbReference type="Proteomes" id="UP000243446">
    <property type="component" value="Unassembled WGS sequence"/>
</dbReference>
<evidence type="ECO:0000313" key="1">
    <source>
        <dbReference type="EMBL" id="PJO76032.1"/>
    </source>
</evidence>
<accession>A0A2H9YTQ9</accession>
<protein>
    <submittedName>
        <fullName evidence="1">Uncharacterized protein</fullName>
    </submittedName>
</protein>
<proteinExistence type="predicted"/>
<dbReference type="AlphaFoldDB" id="A0A2H9YTQ9"/>